<feature type="domain" description="SDR-like Ig" evidence="10">
    <location>
        <begin position="251"/>
        <end position="338"/>
    </location>
</feature>
<dbReference type="InterPro" id="IPR041171">
    <property type="entry name" value="SDR_Ig"/>
</dbReference>
<keyword evidence="4" id="KW-0964">Secreted</keyword>
<gene>
    <name evidence="11" type="ORF">AB1I55_17380</name>
</gene>
<organism evidence="11 12">
    <name type="scientific">Enterococcus entomosocium</name>
    <dbReference type="NCBI Taxonomy" id="3034352"/>
    <lineage>
        <taxon>Bacteria</taxon>
        <taxon>Bacillati</taxon>
        <taxon>Bacillota</taxon>
        <taxon>Bacilli</taxon>
        <taxon>Lactobacillales</taxon>
        <taxon>Enterococcaceae</taxon>
        <taxon>Enterococcus</taxon>
    </lineage>
</organism>
<accession>A0ABV3MHG7</accession>
<feature type="domain" description="Collagen binding" evidence="8">
    <location>
        <begin position="363"/>
        <end position="496"/>
    </location>
</feature>
<dbReference type="InterPro" id="IPR008966">
    <property type="entry name" value="Adhesion_dom_sf"/>
</dbReference>
<dbReference type="InterPro" id="IPR011252">
    <property type="entry name" value="Fibrogen-bd_dom1"/>
</dbReference>
<feature type="region of interest" description="Disordered" evidence="7">
    <location>
        <begin position="152"/>
        <end position="205"/>
    </location>
</feature>
<dbReference type="InterPro" id="IPR013783">
    <property type="entry name" value="Ig-like_fold"/>
</dbReference>
<dbReference type="InterPro" id="IPR041033">
    <property type="entry name" value="SpaA_PFL_dom_1"/>
</dbReference>
<dbReference type="SUPFAM" id="SSF49478">
    <property type="entry name" value="Cna protein B-type domain"/>
    <property type="match status" value="4"/>
</dbReference>
<dbReference type="InterPro" id="IPR008456">
    <property type="entry name" value="Collagen-bd_dom"/>
</dbReference>
<dbReference type="PANTHER" id="PTHR36108">
    <property type="entry name" value="COLOSSIN-B-RELATED"/>
    <property type="match status" value="1"/>
</dbReference>
<keyword evidence="6" id="KW-0572">Peptidoglycan-anchor</keyword>
<evidence type="ECO:0000313" key="11">
    <source>
        <dbReference type="EMBL" id="MEW3467870.1"/>
    </source>
</evidence>
<reference evidence="11 12" key="1">
    <citation type="submission" date="2024-05" db="EMBL/GenBank/DDBJ databases">
        <title>Human gut microbiome strain richness.</title>
        <authorList>
            <person name="Chen-Liaw A."/>
        </authorList>
    </citation>
    <scope>NUCLEOTIDE SEQUENCE [LARGE SCALE GENOMIC DNA]</scope>
    <source>
        <strain evidence="11 12">J1100102st1_G3_J1100102_180507</strain>
    </source>
</reference>
<feature type="domain" description="Collagen binding" evidence="8">
    <location>
        <begin position="654"/>
        <end position="770"/>
    </location>
</feature>
<evidence type="ECO:0000256" key="1">
    <source>
        <dbReference type="ARBA" id="ARBA00004168"/>
    </source>
</evidence>
<dbReference type="Pfam" id="PF17802">
    <property type="entry name" value="SpaA"/>
    <property type="match status" value="5"/>
</dbReference>
<feature type="domain" description="Collagen binding" evidence="8">
    <location>
        <begin position="798"/>
        <end position="918"/>
    </location>
</feature>
<sequence>MYMKKIRKTMFCFMSLLILIQYLMPVVVFALDYQEEFKLNSLIVTKEENSTIEAKLDISINSQEGDTQVVTFNENAIVKNVTAESKTESNQIDYVVNKNKIEMKIAPGLTVSVSLTVELDSSNLEEDTLIATSGSQVVQSTLTKTNSIKESTIISSKNESSNETSEQLEKETTTTESTTHNSSVESSESLENSKQVKKDEKEVSKDTQDVRSLLVSLGMPSTIIESANILYTDKDGTPYPDQTSVPVDANVEVKYEWRIPEELFGTIKDGDYFDFQLPDGVQVFPGTGSLAGALGQYGSYEITADGKVHIVFNKNVETDHDVSGDFNYSTKFDKTVEPGDLVIKTPTEENFPTSEIHIRPKYDQAIDKSGYFDRTPNPSKVVWEVNINRPLNKMINGTLKDPMPKGTTLIGVEVYPETVDVNGNVTNIDLDNPLVEGIDYTLEENDTITFIGDYAETNKAFHVVYESKIEEDQKPEKGGNVSFKNEATLDDGKSTTSAEASVIAQYKGPISKSGPSSTGKDQVYKWSVQYNYNEKKHAVGASITDTMSENLSLVDDTVKLHKITFDKDGKEVTGTVLEEGTTYKLVKDSSNPNVFTIEFLEEVDYAVKIDYQTKVNEIVDENTEISNFVKTDNNDESGSEGNATQQGIVKRIDGEIDYSAREIPWEIQINNAGYWMTNWTLEDVFSAGLILVDESFEIVDTSDGNKVLEENQYTLTKKDSGFNVSFNGDLKEGTDHKFTIRYKTKFDTSVIDEGTGNESSIKFTNDASMKWKDTFGDEHSNKESIPFDPVPAFKFNGQKSGNYNAKTKKITWTVAVNFNQQKLTNATIIDPIIEPQDYVETSAKLYEATINKDGTYTLNNEVTGIITEPTTENSSVKVNLPEGSTQAYVLVFETSLDGEIINEKTYNNKATFENNGISHDLDASISPAHSGELVTKSGQQDPDDSGYVKWDLIVNGSQSTLHDVKIVDTPSANQFVTNNDILIYGTIVDHSGNITKDKNIVLKEGEDYTITIDTNNETGAQVITIELLNKITTSYIVEYRALITSEKTTDTVTNGATITAVNEKVVTQDIEKAVVVSNSSGSATGSKGSVTLVKEGKDGTKLANAHLQLWTINENGEKDKLVREGDTDTDGELRIGNLRVQDYLVIETKAPIGYTISNELLHGKRISVTKDEENSTFKIEQILNELTKVLFNKVGQSTVSGETTSPLKGAEFKIIDNEGKLVKGYEKVVSDEKGIVTVEGLVPGEYQIVETKAPEGYILDNKPLIFTLEENENGVIPFVNLGSWINYQGSAQLVKSDSKGNLLAGAEFKVIDKNGKIIHENLVSDEKGIVSIAELAPGDYQFIETKAPEGYILNTTPITFTIEDSAEGQPKVVVASEGFVNYKGSAQLVKTDSEGNPLSGAEFKVVDNKGETIQEGLVSDEKGIVSIDELASGDYQFIETKAPEGYILNTTPITFTIENLVKGQPKVVVASEGFVNYKGSAQLVKTDSEGNPLSGAEFKVVDNKGETIQEGLVSDERGIVSVIELAPGDYQFIETKAPEGYVLNTTPVAFIIEDSAKGQPKVVVASEGFVNYKGSAQLVKTDSEGNPLSGAEFKVV</sequence>
<evidence type="ECO:0000256" key="4">
    <source>
        <dbReference type="ARBA" id="ARBA00022525"/>
    </source>
</evidence>
<dbReference type="RefSeq" id="WP_366950493.1">
    <property type="nucleotide sequence ID" value="NZ_JBFDTA010000014.1"/>
</dbReference>
<feature type="non-terminal residue" evidence="11">
    <location>
        <position position="1596"/>
    </location>
</feature>
<keyword evidence="5" id="KW-0732">Signal</keyword>
<keyword evidence="3" id="KW-0134">Cell wall</keyword>
<feature type="compositionally biased region" description="Low complexity" evidence="7">
    <location>
        <begin position="174"/>
        <end position="193"/>
    </location>
</feature>
<feature type="domain" description="SpaA-like prealbumin fold" evidence="9">
    <location>
        <begin position="1289"/>
        <end position="1366"/>
    </location>
</feature>
<evidence type="ECO:0000256" key="5">
    <source>
        <dbReference type="ARBA" id="ARBA00022729"/>
    </source>
</evidence>
<dbReference type="PANTHER" id="PTHR36108:SF13">
    <property type="entry name" value="COLOSSIN-B-RELATED"/>
    <property type="match status" value="1"/>
</dbReference>
<feature type="domain" description="SpaA-like prealbumin fold" evidence="9">
    <location>
        <begin position="1199"/>
        <end position="1273"/>
    </location>
</feature>
<evidence type="ECO:0000259" key="10">
    <source>
        <dbReference type="Pfam" id="PF17961"/>
    </source>
</evidence>
<evidence type="ECO:0000256" key="3">
    <source>
        <dbReference type="ARBA" id="ARBA00022512"/>
    </source>
</evidence>
<dbReference type="Proteomes" id="UP001554047">
    <property type="component" value="Unassembled WGS sequence"/>
</dbReference>
<keyword evidence="12" id="KW-1185">Reference proteome</keyword>
<feature type="domain" description="SpaA-like prealbumin fold" evidence="9">
    <location>
        <begin position="1088"/>
        <end position="1174"/>
    </location>
</feature>
<proteinExistence type="inferred from homology"/>
<dbReference type="Gene3D" id="2.60.40.740">
    <property type="match status" value="5"/>
</dbReference>
<evidence type="ECO:0000313" key="12">
    <source>
        <dbReference type="Proteomes" id="UP001554047"/>
    </source>
</evidence>
<protein>
    <submittedName>
        <fullName evidence="11">SpaA isopeptide-forming pilin-related protein</fullName>
    </submittedName>
</protein>
<evidence type="ECO:0000259" key="8">
    <source>
        <dbReference type="Pfam" id="PF05737"/>
    </source>
</evidence>
<comment type="caution">
    <text evidence="11">The sequence shown here is derived from an EMBL/GenBank/DDBJ whole genome shotgun (WGS) entry which is preliminary data.</text>
</comment>
<dbReference type="Gene3D" id="2.60.40.1280">
    <property type="match status" value="1"/>
</dbReference>
<dbReference type="Pfam" id="PF17961">
    <property type="entry name" value="Big_8"/>
    <property type="match status" value="1"/>
</dbReference>
<feature type="compositionally biased region" description="Low complexity" evidence="7">
    <location>
        <begin position="152"/>
        <end position="165"/>
    </location>
</feature>
<feature type="domain" description="SpaA-like prealbumin fold" evidence="9">
    <location>
        <begin position="1384"/>
        <end position="1459"/>
    </location>
</feature>
<name>A0ABV3MHG7_9ENTE</name>
<comment type="similarity">
    <text evidence="2">Belongs to the serine-aspartate repeat-containing protein (SDr) family.</text>
</comment>
<dbReference type="Pfam" id="PF05737">
    <property type="entry name" value="Collagen_bind"/>
    <property type="match status" value="5"/>
</dbReference>
<feature type="domain" description="Collagen binding" evidence="8">
    <location>
        <begin position="933"/>
        <end position="1062"/>
    </location>
</feature>
<evidence type="ECO:0000256" key="2">
    <source>
        <dbReference type="ARBA" id="ARBA00007257"/>
    </source>
</evidence>
<feature type="compositionally biased region" description="Basic and acidic residues" evidence="7">
    <location>
        <begin position="194"/>
        <end position="205"/>
    </location>
</feature>
<dbReference type="EMBL" id="JBFDTB010000054">
    <property type="protein sequence ID" value="MEW3467870.1"/>
    <property type="molecule type" value="Genomic_DNA"/>
</dbReference>
<dbReference type="SUPFAM" id="SSF49401">
    <property type="entry name" value="Bacterial adhesins"/>
    <property type="match status" value="6"/>
</dbReference>
<dbReference type="Gene3D" id="2.60.40.10">
    <property type="entry name" value="Immunoglobulins"/>
    <property type="match status" value="5"/>
</dbReference>
<evidence type="ECO:0000259" key="9">
    <source>
        <dbReference type="Pfam" id="PF17802"/>
    </source>
</evidence>
<evidence type="ECO:0000256" key="6">
    <source>
        <dbReference type="ARBA" id="ARBA00023088"/>
    </source>
</evidence>
<feature type="domain" description="SpaA-like prealbumin fold" evidence="9">
    <location>
        <begin position="1479"/>
        <end position="1556"/>
    </location>
</feature>
<feature type="domain" description="Collagen binding" evidence="8">
    <location>
        <begin position="510"/>
        <end position="621"/>
    </location>
</feature>
<evidence type="ECO:0000256" key="7">
    <source>
        <dbReference type="SAM" id="MobiDB-lite"/>
    </source>
</evidence>
<feature type="region of interest" description="Disordered" evidence="7">
    <location>
        <begin position="474"/>
        <end position="494"/>
    </location>
</feature>
<comment type="subcellular location">
    <subcellularLocation>
        <location evidence="1">Secreted</location>
        <location evidence="1">Cell wall</location>
        <topology evidence="1">Peptidoglycan-anchor</topology>
    </subcellularLocation>
</comment>